<dbReference type="Proteomes" id="UP001168642">
    <property type="component" value="Unassembled WGS sequence"/>
</dbReference>
<accession>A0ABT8VV28</accession>
<dbReference type="Gene3D" id="2.60.40.3140">
    <property type="match status" value="1"/>
</dbReference>
<feature type="domain" description="Transglutaminase-like" evidence="1">
    <location>
        <begin position="311"/>
        <end position="384"/>
    </location>
</feature>
<dbReference type="Gene3D" id="3.10.620.30">
    <property type="match status" value="1"/>
</dbReference>
<evidence type="ECO:0000313" key="3">
    <source>
        <dbReference type="EMBL" id="MDO3695785.1"/>
    </source>
</evidence>
<organism evidence="3 4">
    <name type="scientific">Wenyingzhuangia gilva</name>
    <dbReference type="NCBI Taxonomy" id="3057677"/>
    <lineage>
        <taxon>Bacteria</taxon>
        <taxon>Pseudomonadati</taxon>
        <taxon>Bacteroidota</taxon>
        <taxon>Flavobacteriia</taxon>
        <taxon>Flavobacteriales</taxon>
        <taxon>Flavobacteriaceae</taxon>
        <taxon>Wenyingzhuangia</taxon>
    </lineage>
</organism>
<dbReference type="Pfam" id="PF12969">
    <property type="entry name" value="DUF3857"/>
    <property type="match status" value="1"/>
</dbReference>
<comment type="caution">
    <text evidence="3">The sequence shown here is derived from an EMBL/GenBank/DDBJ whole genome shotgun (WGS) entry which is preliminary data.</text>
</comment>
<evidence type="ECO:0000313" key="4">
    <source>
        <dbReference type="Proteomes" id="UP001168642"/>
    </source>
</evidence>
<name>A0ABT8VV28_9FLAO</name>
<sequence>MKHKQISSLILSLFITSLVHSQKLDVKFGEFSREEIKMSSYEKDTTAKAVVLFDIGKTSFMDTDRGYIIKFTRHKRIKIFDKTASEFAEITIPYYVDGYGKTEIVKNIKAVTFTLENNNLIETKLDHSNIYDEQINERWHQKKFVFPDVQDGSVFEFTYELETPFFFNIPDWTFQDKIPTIYSEYEARMIPFYDYVFIAQGIKKFDYQLSEIAGSDRSYRGIKFKDYVHTYVLKDIPAFKDESYITSVNDYIMKMDFQMSKVKYPTGGTKDIMSTWTALNEALMKHKNFGKYIKSASRYAKKIIEEDLQLGGLNNTLKAQKIIEYVKLHFSWNGSHGKYAHQTVKEFVNKHEGNVAEINLFLIAMLNEAGIEAKPIILSTRSHGKIPIDYPFDHVTNYVIAFVNTSPAFLTDATKDHLPYNMLPVKCLNEKGLIVDEEEDIKWVSLNSQLESLEKINIQHNIDSLTLNTKALVAIQSTNYEAYQNRDFFENDTLKIKNYYDAKIGEINIVKTRAFDKEMHPYAINLKGTYQTEQLINKLIIKPFLNFPLDKNNLTLKERSYPVDFEYIKEKQFSATIKIPKKYKTNSLPENYSIDNDLININLNYANNGETIFVIGNYKFKKSIYVASEYDRIKTYLNTIVNKFNQYVVLEKIE</sequence>
<protein>
    <submittedName>
        <fullName evidence="3">DUF3857 domain-containing protein</fullName>
    </submittedName>
</protein>
<dbReference type="Pfam" id="PF01841">
    <property type="entry name" value="Transglut_core"/>
    <property type="match status" value="1"/>
</dbReference>
<gene>
    <name evidence="3" type="ORF">QVZ41_13125</name>
</gene>
<feature type="domain" description="DUF3857" evidence="2">
    <location>
        <begin position="71"/>
        <end position="186"/>
    </location>
</feature>
<keyword evidence="4" id="KW-1185">Reference proteome</keyword>
<reference evidence="3" key="1">
    <citation type="submission" date="2023-07" db="EMBL/GenBank/DDBJ databases">
        <title>Wenyingzhuangia sp. chi5 genome sequencing and assembly.</title>
        <authorList>
            <person name="Park S."/>
        </authorList>
    </citation>
    <scope>NUCLEOTIDE SEQUENCE</scope>
    <source>
        <strain evidence="3">Chi5</strain>
    </source>
</reference>
<proteinExistence type="predicted"/>
<dbReference type="InterPro" id="IPR024618">
    <property type="entry name" value="DUF3857"/>
</dbReference>
<evidence type="ECO:0000259" key="1">
    <source>
        <dbReference type="Pfam" id="PF01841"/>
    </source>
</evidence>
<dbReference type="Gene3D" id="2.60.120.1130">
    <property type="match status" value="1"/>
</dbReference>
<dbReference type="InterPro" id="IPR002931">
    <property type="entry name" value="Transglutaminase-like"/>
</dbReference>
<dbReference type="RefSeq" id="WP_302885091.1">
    <property type="nucleotide sequence ID" value="NZ_JAUMIT010000007.1"/>
</dbReference>
<dbReference type="EMBL" id="JAUMIT010000007">
    <property type="protein sequence ID" value="MDO3695785.1"/>
    <property type="molecule type" value="Genomic_DNA"/>
</dbReference>
<evidence type="ECO:0000259" key="2">
    <source>
        <dbReference type="Pfam" id="PF12969"/>
    </source>
</evidence>